<dbReference type="NCBIfam" id="TIGR00094">
    <property type="entry name" value="tRNA_TruD_broad"/>
    <property type="match status" value="1"/>
</dbReference>
<dbReference type="Gene3D" id="3.30.70.3160">
    <property type="match status" value="1"/>
</dbReference>
<dbReference type="Proteomes" id="UP000243205">
    <property type="component" value="Unassembled WGS sequence"/>
</dbReference>
<dbReference type="SUPFAM" id="SSF55120">
    <property type="entry name" value="Pseudouridine synthase"/>
    <property type="match status" value="1"/>
</dbReference>
<dbReference type="InterPro" id="IPR020119">
    <property type="entry name" value="PsdUridine_synth_TruD_CS"/>
</dbReference>
<dbReference type="Gene3D" id="1.10.1510.30">
    <property type="match status" value="1"/>
</dbReference>
<protein>
    <recommendedName>
        <fullName evidence="4">tRNA pseudouridine synthase D</fullName>
        <ecNumber evidence="4">5.4.99.27</ecNumber>
    </recommendedName>
    <alternativeName>
        <fullName evidence="4">tRNA pseudouridine(13) synthase</fullName>
    </alternativeName>
    <alternativeName>
        <fullName evidence="4">tRNA pseudouridylate synthase D</fullName>
    </alternativeName>
    <alternativeName>
        <fullName evidence="4">tRNA-uridine isomerase D</fullName>
    </alternativeName>
</protein>
<organism evidence="6 7">
    <name type="scientific">Desulfuromonas thiophila</name>
    <dbReference type="NCBI Taxonomy" id="57664"/>
    <lineage>
        <taxon>Bacteria</taxon>
        <taxon>Pseudomonadati</taxon>
        <taxon>Thermodesulfobacteriota</taxon>
        <taxon>Desulfuromonadia</taxon>
        <taxon>Desulfuromonadales</taxon>
        <taxon>Desulfuromonadaceae</taxon>
        <taxon>Desulfuromonas</taxon>
    </lineage>
</organism>
<dbReference type="EC" id="5.4.99.27" evidence="4"/>
<evidence type="ECO:0000256" key="4">
    <source>
        <dbReference type="HAMAP-Rule" id="MF_01082"/>
    </source>
</evidence>
<evidence type="ECO:0000256" key="1">
    <source>
        <dbReference type="ARBA" id="ARBA00007953"/>
    </source>
</evidence>
<dbReference type="Pfam" id="PF01142">
    <property type="entry name" value="TruD"/>
    <property type="match status" value="1"/>
</dbReference>
<keyword evidence="7" id="KW-1185">Reference proteome</keyword>
<evidence type="ECO:0000313" key="6">
    <source>
        <dbReference type="EMBL" id="SDE09075.1"/>
    </source>
</evidence>
<dbReference type="STRING" id="57664.SAMN05661003_103242"/>
<dbReference type="GO" id="GO:0160150">
    <property type="term" value="F:tRNA pseudouridine(13) synthase activity"/>
    <property type="evidence" value="ECO:0007669"/>
    <property type="project" value="UniProtKB-EC"/>
</dbReference>
<dbReference type="PROSITE" id="PS01268">
    <property type="entry name" value="UPF0024"/>
    <property type="match status" value="1"/>
</dbReference>
<dbReference type="PROSITE" id="PS50984">
    <property type="entry name" value="TRUD"/>
    <property type="match status" value="1"/>
</dbReference>
<evidence type="ECO:0000256" key="2">
    <source>
        <dbReference type="ARBA" id="ARBA00022694"/>
    </source>
</evidence>
<keyword evidence="3 4" id="KW-0413">Isomerase</keyword>
<feature type="active site" description="Nucleophile" evidence="4">
    <location>
        <position position="77"/>
    </location>
</feature>
<keyword evidence="2 4" id="KW-0819">tRNA processing</keyword>
<dbReference type="OrthoDB" id="1550679at2"/>
<comment type="similarity">
    <text evidence="1 4">Belongs to the pseudouridine synthase TruD family.</text>
</comment>
<reference evidence="7" key="1">
    <citation type="submission" date="2016-10" db="EMBL/GenBank/DDBJ databases">
        <authorList>
            <person name="Varghese N."/>
            <person name="Submissions S."/>
        </authorList>
    </citation>
    <scope>NUCLEOTIDE SEQUENCE [LARGE SCALE GENOMIC DNA]</scope>
    <source>
        <strain evidence="7">DSM 8987</strain>
    </source>
</reference>
<dbReference type="RefSeq" id="WP_092076907.1">
    <property type="nucleotide sequence ID" value="NZ_FNAQ01000003.1"/>
</dbReference>
<dbReference type="InterPro" id="IPR050170">
    <property type="entry name" value="TruD_pseudoU_synthase"/>
</dbReference>
<comment type="catalytic activity">
    <reaction evidence="4">
        <text>uridine(13) in tRNA = pseudouridine(13) in tRNA</text>
        <dbReference type="Rhea" id="RHEA:42540"/>
        <dbReference type="Rhea" id="RHEA-COMP:10105"/>
        <dbReference type="Rhea" id="RHEA-COMP:10106"/>
        <dbReference type="ChEBI" id="CHEBI:65314"/>
        <dbReference type="ChEBI" id="CHEBI:65315"/>
        <dbReference type="EC" id="5.4.99.27"/>
    </reaction>
</comment>
<dbReference type="HAMAP" id="MF_01082">
    <property type="entry name" value="TruD"/>
    <property type="match status" value="1"/>
</dbReference>
<dbReference type="GO" id="GO:0031119">
    <property type="term" value="P:tRNA pseudouridine synthesis"/>
    <property type="evidence" value="ECO:0007669"/>
    <property type="project" value="UniProtKB-UniRule"/>
</dbReference>
<dbReference type="PANTHER" id="PTHR47811:SF1">
    <property type="entry name" value="TRNA PSEUDOURIDINE SYNTHASE D"/>
    <property type="match status" value="1"/>
</dbReference>
<dbReference type="AlphaFoldDB" id="A0A1G7A4U3"/>
<dbReference type="PIRSF" id="PIRSF037016">
    <property type="entry name" value="Pseudouridin_synth_euk_prd"/>
    <property type="match status" value="1"/>
</dbReference>
<dbReference type="InterPro" id="IPR001656">
    <property type="entry name" value="PsdUridine_synth_TruD"/>
</dbReference>
<dbReference type="GO" id="GO:0005829">
    <property type="term" value="C:cytosol"/>
    <property type="evidence" value="ECO:0007669"/>
    <property type="project" value="TreeGrafter"/>
</dbReference>
<dbReference type="EMBL" id="FNAQ01000003">
    <property type="protein sequence ID" value="SDE09075.1"/>
    <property type="molecule type" value="Genomic_DNA"/>
</dbReference>
<dbReference type="InterPro" id="IPR020103">
    <property type="entry name" value="PsdUridine_synth_cat_dom_sf"/>
</dbReference>
<proteinExistence type="inferred from homology"/>
<evidence type="ECO:0000256" key="3">
    <source>
        <dbReference type="ARBA" id="ARBA00023235"/>
    </source>
</evidence>
<sequence length="401" mass="43992">MKIPYLTADLAGTGGLLKQQPEDFCVEEIPAYLPCGSGEHLYLLVEKEGLSTFALVEQLSQILRLPRDRFGYAGLKDTQARSRQWLSIAGARAEQLEALTLPQVRLLQLSRHGNKLRLGHLRGNRFSIRLRQVENDAPCRAEAILQRLQQQGVPNRFGPQRYGVLGNNAAVGRALLQQDFDRALAEIIGPPARITNERWRQAAEAFAAGDQATACAALPAAMRDERRLLLQLQQGRSPRQAVLGLPRKRLALYLSAWQSAFFDTLVTERLTSLGQLWPGDIAYIHAKGACFRVSDAVAEQPRANAGEISPAGLLPGSRALTSEGAMARLEQQLLVAEQLPADAFTALKGLHLTGERRPLRVFPADCHCQAADADLMVHFSLPAGCFATSVLREIRKTATEG</sequence>
<dbReference type="GO" id="GO:0003723">
    <property type="term" value="F:RNA binding"/>
    <property type="evidence" value="ECO:0007669"/>
    <property type="project" value="InterPro"/>
</dbReference>
<comment type="function">
    <text evidence="4">Responsible for synthesis of pseudouridine from uracil-13 in transfer RNAs.</text>
</comment>
<accession>A0A1G7A4U3</accession>
<dbReference type="InterPro" id="IPR042214">
    <property type="entry name" value="TruD_catalytic"/>
</dbReference>
<evidence type="ECO:0000313" key="7">
    <source>
        <dbReference type="Proteomes" id="UP000243205"/>
    </source>
</evidence>
<gene>
    <name evidence="4" type="primary">truD</name>
    <name evidence="6" type="ORF">SAMN05661003_103242</name>
</gene>
<feature type="domain" description="TRUD" evidence="5">
    <location>
        <begin position="152"/>
        <end position="361"/>
    </location>
</feature>
<dbReference type="Gene3D" id="3.30.2350.20">
    <property type="entry name" value="TruD, catalytic domain"/>
    <property type="match status" value="1"/>
</dbReference>
<dbReference type="InterPro" id="IPR011760">
    <property type="entry name" value="PsdUridine_synth_TruD_insert"/>
</dbReference>
<evidence type="ECO:0000259" key="5">
    <source>
        <dbReference type="PROSITE" id="PS50984"/>
    </source>
</evidence>
<name>A0A1G7A4U3_9BACT</name>
<dbReference type="PANTHER" id="PTHR47811">
    <property type="entry name" value="TRNA PSEUDOURIDINE SYNTHASE D"/>
    <property type="match status" value="1"/>
</dbReference>